<dbReference type="Gene3D" id="3.40.50.1000">
    <property type="entry name" value="HAD superfamily/HAD-like"/>
    <property type="match status" value="1"/>
</dbReference>
<dbReference type="SUPFAM" id="SSF56112">
    <property type="entry name" value="Protein kinase-like (PK-like)"/>
    <property type="match status" value="1"/>
</dbReference>
<dbReference type="EMBL" id="UINC01055992">
    <property type="protein sequence ID" value="SVB75505.1"/>
    <property type="molecule type" value="Genomic_DNA"/>
</dbReference>
<protein>
    <submittedName>
        <fullName evidence="1">Uncharacterized protein</fullName>
    </submittedName>
</protein>
<evidence type="ECO:0000313" key="1">
    <source>
        <dbReference type="EMBL" id="SVB75505.1"/>
    </source>
</evidence>
<dbReference type="InterPro" id="IPR011009">
    <property type="entry name" value="Kinase-like_dom_sf"/>
</dbReference>
<gene>
    <name evidence="1" type="ORF">METZ01_LOCUS228359</name>
</gene>
<sequence>MNSSSVIGIDLDNTIINYNSAFIRSALQLDFISEDYLSKKLSVSNSISSKSFVKKHLLTLDNGQYKWESLQGLVYGKFIHYAEIFPGVVNFLAHCQRRGHTVVVVSHKTEFGHYDKSKTSLRKAALNFLEENNFFSDAYGIIKKDVYFTNTRQCKVNKISELNCDYFIDDLLEVFEEPHFPKYTKRILFNKKAQSVDQSFFSWYKINEFFFNGIKPNDLLFYAENAIQKSVKKIKKINDVGNSNIFRIEMKTGDIYAGKLYPDPTFDDRGRLEKEKKACELFDLNKFNNVSKIHWSDTNLNFALFEWIDGSKVQKLSNRDIRDALKFIKA</sequence>
<feature type="non-terminal residue" evidence="1">
    <location>
        <position position="330"/>
    </location>
</feature>
<reference evidence="1" key="1">
    <citation type="submission" date="2018-05" db="EMBL/GenBank/DDBJ databases">
        <authorList>
            <person name="Lanie J.A."/>
            <person name="Ng W.-L."/>
            <person name="Kazmierczak K.M."/>
            <person name="Andrzejewski T.M."/>
            <person name="Davidsen T.M."/>
            <person name="Wayne K.J."/>
            <person name="Tettelin H."/>
            <person name="Glass J.I."/>
            <person name="Rusch D."/>
            <person name="Podicherti R."/>
            <person name="Tsui H.-C.T."/>
            <person name="Winkler M.E."/>
        </authorList>
    </citation>
    <scope>NUCLEOTIDE SEQUENCE</scope>
</reference>
<accession>A0A382GL66</accession>
<proteinExistence type="predicted"/>
<dbReference type="SUPFAM" id="SSF56784">
    <property type="entry name" value="HAD-like"/>
    <property type="match status" value="1"/>
</dbReference>
<dbReference type="InterPro" id="IPR023214">
    <property type="entry name" value="HAD_sf"/>
</dbReference>
<name>A0A382GL66_9ZZZZ</name>
<dbReference type="InterPro" id="IPR036412">
    <property type="entry name" value="HAD-like_sf"/>
</dbReference>
<organism evidence="1">
    <name type="scientific">marine metagenome</name>
    <dbReference type="NCBI Taxonomy" id="408172"/>
    <lineage>
        <taxon>unclassified sequences</taxon>
        <taxon>metagenomes</taxon>
        <taxon>ecological metagenomes</taxon>
    </lineage>
</organism>
<dbReference type="AlphaFoldDB" id="A0A382GL66"/>